<evidence type="ECO:0000313" key="6">
    <source>
        <dbReference type="Proteomes" id="UP001158576"/>
    </source>
</evidence>
<dbReference type="SUPFAM" id="SSF54928">
    <property type="entry name" value="RNA-binding domain, RBD"/>
    <property type="match status" value="2"/>
</dbReference>
<dbReference type="Pfam" id="PF00076">
    <property type="entry name" value="RRM_1"/>
    <property type="match status" value="2"/>
</dbReference>
<dbReference type="Gene3D" id="3.30.70.330">
    <property type="match status" value="2"/>
</dbReference>
<feature type="region of interest" description="Disordered" evidence="3">
    <location>
        <begin position="128"/>
        <end position="152"/>
    </location>
</feature>
<evidence type="ECO:0000256" key="2">
    <source>
        <dbReference type="PROSITE-ProRule" id="PRU00176"/>
    </source>
</evidence>
<evidence type="ECO:0000256" key="1">
    <source>
        <dbReference type="ARBA" id="ARBA00022884"/>
    </source>
</evidence>
<accession>A0ABN7STV3</accession>
<feature type="domain" description="RRM" evidence="4">
    <location>
        <begin position="242"/>
        <end position="317"/>
    </location>
</feature>
<evidence type="ECO:0000259" key="4">
    <source>
        <dbReference type="PROSITE" id="PS50102"/>
    </source>
</evidence>
<reference evidence="5 6" key="1">
    <citation type="submission" date="2021-04" db="EMBL/GenBank/DDBJ databases">
        <authorList>
            <person name="Bliznina A."/>
        </authorList>
    </citation>
    <scope>NUCLEOTIDE SEQUENCE [LARGE SCALE GENOMIC DNA]</scope>
</reference>
<feature type="domain" description="RRM" evidence="4">
    <location>
        <begin position="40"/>
        <end position="119"/>
    </location>
</feature>
<dbReference type="InterPro" id="IPR035979">
    <property type="entry name" value="RBD_domain_sf"/>
</dbReference>
<gene>
    <name evidence="5" type="ORF">OKIOD_LOCUS10745</name>
</gene>
<evidence type="ECO:0000256" key="3">
    <source>
        <dbReference type="SAM" id="MobiDB-lite"/>
    </source>
</evidence>
<organism evidence="5 6">
    <name type="scientific">Oikopleura dioica</name>
    <name type="common">Tunicate</name>
    <dbReference type="NCBI Taxonomy" id="34765"/>
    <lineage>
        <taxon>Eukaryota</taxon>
        <taxon>Metazoa</taxon>
        <taxon>Chordata</taxon>
        <taxon>Tunicata</taxon>
        <taxon>Appendicularia</taxon>
        <taxon>Copelata</taxon>
        <taxon>Oikopleuridae</taxon>
        <taxon>Oikopleura</taxon>
    </lineage>
</organism>
<dbReference type="PANTHER" id="PTHR10501">
    <property type="entry name" value="U1 SMALL NUCLEAR RIBONUCLEOPROTEIN A/U2 SMALL NUCLEAR RIBONUCLEOPROTEIN B"/>
    <property type="match status" value="1"/>
</dbReference>
<dbReference type="CDD" id="cd12246">
    <property type="entry name" value="RRM1_U1A_like"/>
    <property type="match status" value="1"/>
</dbReference>
<name>A0ABN7STV3_OIKDI</name>
<feature type="compositionally biased region" description="Pro residues" evidence="3">
    <location>
        <begin position="10"/>
        <end position="19"/>
    </location>
</feature>
<feature type="region of interest" description="Disordered" evidence="3">
    <location>
        <begin position="1"/>
        <end position="39"/>
    </location>
</feature>
<keyword evidence="6" id="KW-1185">Reference proteome</keyword>
<dbReference type="PROSITE" id="PS50102">
    <property type="entry name" value="RRM"/>
    <property type="match status" value="2"/>
</dbReference>
<dbReference type="InterPro" id="IPR012677">
    <property type="entry name" value="Nucleotide-bd_a/b_plait_sf"/>
</dbReference>
<dbReference type="EMBL" id="OU015566">
    <property type="protein sequence ID" value="CAG5105272.1"/>
    <property type="molecule type" value="Genomic_DNA"/>
</dbReference>
<feature type="compositionally biased region" description="Basic residues" evidence="3">
    <location>
        <begin position="139"/>
        <end position="149"/>
    </location>
</feature>
<proteinExistence type="predicted"/>
<feature type="compositionally biased region" description="Basic and acidic residues" evidence="3">
    <location>
        <begin position="128"/>
        <end position="138"/>
    </location>
</feature>
<dbReference type="CDD" id="cd12247">
    <property type="entry name" value="RRM2_U1A_like"/>
    <property type="match status" value="1"/>
</dbReference>
<dbReference type="InterPro" id="IPR000504">
    <property type="entry name" value="RRM_dom"/>
</dbReference>
<evidence type="ECO:0000313" key="5">
    <source>
        <dbReference type="EMBL" id="CAG5105272.1"/>
    </source>
</evidence>
<keyword evidence="1 2" id="KW-0694">RNA-binding</keyword>
<dbReference type="Proteomes" id="UP001158576">
    <property type="component" value="Chromosome 1"/>
</dbReference>
<dbReference type="SMART" id="SM00360">
    <property type="entry name" value="RRM"/>
    <property type="match status" value="2"/>
</dbReference>
<sequence length="317" mass="34839">MEMGEGMAPHPGPPAPGPGPGLAQGAADQKPPPPEYSPNNTIYINNISEKIKIATLLTELSAIFEQFGKILEIHAKKNLRMRGQAFIVFEELESAKKAVNSMQGFPFHDKKMRIAFAKTDSDSIAKMKGTYVEKDRSKKDKKKKKKKDKKVNPMQAMMNMMNPQMMMQMQKMMQQGGMQMPMNMQAMAKMMPQMQANMQKMMAQMQGGGAAAPGMAATPAAPGPIAAAPNMGLPEGKFGSNNIIFVQDLPEEVDEKMLTALFNQFDGFTEVRMAPSKTGKAAFIEYTTERSAANAKDTLQGFKVTPTTQLKITFAKK</sequence>
<protein>
    <submittedName>
        <fullName evidence="5">Oidioi.mRNA.OKI2018_I69.chr1.g1980.t1.cds</fullName>
    </submittedName>
</protein>